<name>A0A7W8JQT4_9DEIO</name>
<protein>
    <submittedName>
        <fullName evidence="8">Non-specific protein-tyrosine kinase</fullName>
        <ecNumber evidence="8">2.7.10.2</ecNumber>
    </submittedName>
</protein>
<dbReference type="InterPro" id="IPR005702">
    <property type="entry name" value="Wzc-like_C"/>
</dbReference>
<keyword evidence="2" id="KW-0547">Nucleotide-binding</keyword>
<feature type="transmembrane region" description="Helical" evidence="6">
    <location>
        <begin position="7"/>
        <end position="26"/>
    </location>
</feature>
<keyword evidence="1 8" id="KW-0808">Transferase</keyword>
<dbReference type="InterPro" id="IPR025669">
    <property type="entry name" value="AAA_dom"/>
</dbReference>
<organism evidence="8 9">
    <name type="scientific">Deinococcus humi</name>
    <dbReference type="NCBI Taxonomy" id="662880"/>
    <lineage>
        <taxon>Bacteria</taxon>
        <taxon>Thermotogati</taxon>
        <taxon>Deinococcota</taxon>
        <taxon>Deinococci</taxon>
        <taxon>Deinococcales</taxon>
        <taxon>Deinococcaceae</taxon>
        <taxon>Deinococcus</taxon>
    </lineage>
</organism>
<accession>A0A7W8JQT4</accession>
<evidence type="ECO:0000256" key="3">
    <source>
        <dbReference type="ARBA" id="ARBA00022777"/>
    </source>
</evidence>
<proteinExistence type="predicted"/>
<evidence type="ECO:0000256" key="5">
    <source>
        <dbReference type="ARBA" id="ARBA00023137"/>
    </source>
</evidence>
<evidence type="ECO:0000256" key="6">
    <source>
        <dbReference type="SAM" id="Phobius"/>
    </source>
</evidence>
<keyword evidence="9" id="KW-1185">Reference proteome</keyword>
<reference evidence="8 9" key="1">
    <citation type="submission" date="2020-08" db="EMBL/GenBank/DDBJ databases">
        <title>Genomic Encyclopedia of Type Strains, Phase IV (KMG-IV): sequencing the most valuable type-strain genomes for metagenomic binning, comparative biology and taxonomic classification.</title>
        <authorList>
            <person name="Goeker M."/>
        </authorList>
    </citation>
    <scope>NUCLEOTIDE SEQUENCE [LARGE SCALE GENOMIC DNA]</scope>
    <source>
        <strain evidence="8 9">DSM 27939</strain>
    </source>
</reference>
<keyword evidence="6" id="KW-0472">Membrane</keyword>
<evidence type="ECO:0000256" key="2">
    <source>
        <dbReference type="ARBA" id="ARBA00022741"/>
    </source>
</evidence>
<dbReference type="PANTHER" id="PTHR32309:SF31">
    <property type="entry name" value="CAPSULAR EXOPOLYSACCHARIDE FAMILY"/>
    <property type="match status" value="1"/>
</dbReference>
<sequence length="523" mass="56098">MQGIRRRLPWILGATVLVTVGVYVWSKTQPDVYEASSSLVTAGSANTGTLGDSLVTASALPQGALQEALQGPIVLGEIIRRVGAVPTIAPEVRRELSRDLQEQLQKRKLTSVELQPRLDPGGNGIYTVTAQAPTPQAAATLTDLSVEALLNWDRGRALSGIERAERGLRAQLVEIDRQLAQGGLPALERQTLVAARASAQRSLAQAGIQAQAATGFLELVAPAVVPLDRVAPKPTRNAVLAGLLTLLLGLGLAALRTVTDRTARSEDDLLTFGLPTLGSIPRLRRRDIVFSGIVRAAREAGLYEAVGFLRVNLLTRIGERPGQCIMVTSTVPGEGKSSLTATLADGLATSGKRVLIIDADMRRGTQQDVWDKYQRDHQWSQLVGVGGARTLQEALLDPSNVQVMQAEPNLHLLPAGPGMHDSLGRLNRADLGGRLAEWGRGYDLILIDSPPLLALADALVLGRHVDHVLLVVEEGKTSLQAVKQSVRRAQGANLDILGFVLNKVTATSESRSYSYDYAPRLRE</sequence>
<dbReference type="InterPro" id="IPR050445">
    <property type="entry name" value="Bact_polysacc_biosynth/exp"/>
</dbReference>
<keyword evidence="4" id="KW-0067">ATP-binding</keyword>
<dbReference type="EC" id="2.7.10.2" evidence="8"/>
<keyword evidence="6" id="KW-1133">Transmembrane helix</keyword>
<dbReference type="GO" id="GO:0004715">
    <property type="term" value="F:non-membrane spanning protein tyrosine kinase activity"/>
    <property type="evidence" value="ECO:0007669"/>
    <property type="project" value="UniProtKB-EC"/>
</dbReference>
<dbReference type="PANTHER" id="PTHR32309">
    <property type="entry name" value="TYROSINE-PROTEIN KINASE"/>
    <property type="match status" value="1"/>
</dbReference>
<dbReference type="AlphaFoldDB" id="A0A7W8JQT4"/>
<feature type="domain" description="AAA" evidence="7">
    <location>
        <begin position="324"/>
        <end position="487"/>
    </location>
</feature>
<keyword evidence="5 8" id="KW-0829">Tyrosine-protein kinase</keyword>
<evidence type="ECO:0000256" key="1">
    <source>
        <dbReference type="ARBA" id="ARBA00022679"/>
    </source>
</evidence>
<evidence type="ECO:0000259" key="7">
    <source>
        <dbReference type="Pfam" id="PF13614"/>
    </source>
</evidence>
<evidence type="ECO:0000313" key="8">
    <source>
        <dbReference type="EMBL" id="MBB5361429.1"/>
    </source>
</evidence>
<dbReference type="Pfam" id="PF13614">
    <property type="entry name" value="AAA_31"/>
    <property type="match status" value="1"/>
</dbReference>
<dbReference type="InterPro" id="IPR027417">
    <property type="entry name" value="P-loop_NTPase"/>
</dbReference>
<evidence type="ECO:0000313" key="9">
    <source>
        <dbReference type="Proteomes" id="UP000552709"/>
    </source>
</evidence>
<dbReference type="SUPFAM" id="SSF52540">
    <property type="entry name" value="P-loop containing nucleoside triphosphate hydrolases"/>
    <property type="match status" value="1"/>
</dbReference>
<evidence type="ECO:0000256" key="4">
    <source>
        <dbReference type="ARBA" id="ARBA00022840"/>
    </source>
</evidence>
<comment type="caution">
    <text evidence="8">The sequence shown here is derived from an EMBL/GenBank/DDBJ whole genome shotgun (WGS) entry which is preliminary data.</text>
</comment>
<dbReference type="EMBL" id="JACHFL010000001">
    <property type="protein sequence ID" value="MBB5361429.1"/>
    <property type="molecule type" value="Genomic_DNA"/>
</dbReference>
<gene>
    <name evidence="8" type="ORF">HNQ08_000500</name>
</gene>
<keyword evidence="6" id="KW-0812">Transmembrane</keyword>
<keyword evidence="3 8" id="KW-0418">Kinase</keyword>
<dbReference type="Proteomes" id="UP000552709">
    <property type="component" value="Unassembled WGS sequence"/>
</dbReference>
<dbReference type="RefSeq" id="WP_229789599.1">
    <property type="nucleotide sequence ID" value="NZ_JACHFL010000001.1"/>
</dbReference>
<dbReference type="Gene3D" id="3.40.50.300">
    <property type="entry name" value="P-loop containing nucleotide triphosphate hydrolases"/>
    <property type="match status" value="1"/>
</dbReference>
<dbReference type="CDD" id="cd05387">
    <property type="entry name" value="BY-kinase"/>
    <property type="match status" value="1"/>
</dbReference>